<dbReference type="GO" id="GO:0016853">
    <property type="term" value="F:isomerase activity"/>
    <property type="evidence" value="ECO:0007669"/>
    <property type="project" value="InterPro"/>
</dbReference>
<reference evidence="1 2" key="1">
    <citation type="submission" date="2018-12" db="EMBL/GenBank/DDBJ databases">
        <authorList>
            <consortium name="Pathogen Informatics"/>
        </authorList>
    </citation>
    <scope>NUCLEOTIDE SEQUENCE [LARGE SCALE GENOMIC DNA]</scope>
    <source>
        <strain evidence="1 2">NCTC13354</strain>
    </source>
</reference>
<organism evidence="1 2">
    <name type="scientific">Trueperella bialowiezensis</name>
    <dbReference type="NCBI Taxonomy" id="312285"/>
    <lineage>
        <taxon>Bacteria</taxon>
        <taxon>Bacillati</taxon>
        <taxon>Actinomycetota</taxon>
        <taxon>Actinomycetes</taxon>
        <taxon>Actinomycetales</taxon>
        <taxon>Actinomycetaceae</taxon>
        <taxon>Trueperella</taxon>
    </lineage>
</organism>
<proteinExistence type="predicted"/>
<protein>
    <submittedName>
        <fullName evidence="1">Putative aldose-1-epimerase</fullName>
    </submittedName>
</protein>
<dbReference type="InterPro" id="IPR008183">
    <property type="entry name" value="Aldose_1/G6P_1-epimerase"/>
</dbReference>
<dbReference type="EMBL" id="LR134476">
    <property type="protein sequence ID" value="VEI14088.1"/>
    <property type="molecule type" value="Genomic_DNA"/>
</dbReference>
<accession>A0A3S4WHI9</accession>
<name>A0A3S4WHI9_9ACTO</name>
<dbReference type="CDD" id="cd01081">
    <property type="entry name" value="Aldose_epim"/>
    <property type="match status" value="1"/>
</dbReference>
<dbReference type="Proteomes" id="UP000269542">
    <property type="component" value="Chromosome"/>
</dbReference>
<gene>
    <name evidence="1" type="ORF">NCTC13354_01820</name>
</gene>
<dbReference type="KEGG" id="tbw:NCTC13354_01820"/>
<dbReference type="OrthoDB" id="4739604at2"/>
<dbReference type="Pfam" id="PF01263">
    <property type="entry name" value="Aldose_epim"/>
    <property type="match status" value="1"/>
</dbReference>
<evidence type="ECO:0000313" key="2">
    <source>
        <dbReference type="Proteomes" id="UP000269542"/>
    </source>
</evidence>
<evidence type="ECO:0000313" key="1">
    <source>
        <dbReference type="EMBL" id="VEI14088.1"/>
    </source>
</evidence>
<dbReference type="InterPro" id="IPR014718">
    <property type="entry name" value="GH-type_carb-bd"/>
</dbReference>
<sequence length="323" mass="33672">MAAIDISEVEAFGRNAWKIVSPTGATAVVSSRGATLVSWQPQPGVELISSYVDAKELDAAVGGRALIMAPWAGAIDGGSYSFDGVDYEIGDDARGLAYEQDFCLSSAGSTLSLRAQLPTTPGYPWPVEVAVHYSLDSGADGEEHLSVTIVAVNRADTAAPLSLGWSPHVKLPGLSAVSNLGVSVPARTRILTTRYGVPLPGESAYAGVKAPMKIDYLGAVKLDDYYRGLVPDNYGVVATRVVDPASNAQIVLTQEPGEAPVVHLNTGDGLNLGARESIQIAAMSHVPDAFNRPDAASSIRVAAGQSRRMTATLSYQAAGFSGN</sequence>
<dbReference type="RefSeq" id="WP_126417125.1">
    <property type="nucleotide sequence ID" value="NZ_LR134476.1"/>
</dbReference>
<dbReference type="GO" id="GO:0030246">
    <property type="term" value="F:carbohydrate binding"/>
    <property type="evidence" value="ECO:0007669"/>
    <property type="project" value="InterPro"/>
</dbReference>
<dbReference type="Gene3D" id="2.70.98.10">
    <property type="match status" value="1"/>
</dbReference>
<keyword evidence="2" id="KW-1185">Reference proteome</keyword>
<dbReference type="InterPro" id="IPR011013">
    <property type="entry name" value="Gal_mutarotase_sf_dom"/>
</dbReference>
<dbReference type="GO" id="GO:0005975">
    <property type="term" value="P:carbohydrate metabolic process"/>
    <property type="evidence" value="ECO:0007669"/>
    <property type="project" value="InterPro"/>
</dbReference>
<dbReference type="AlphaFoldDB" id="A0A3S4WHI9"/>
<dbReference type="SUPFAM" id="SSF74650">
    <property type="entry name" value="Galactose mutarotase-like"/>
    <property type="match status" value="1"/>
</dbReference>